<evidence type="ECO:0000313" key="3">
    <source>
        <dbReference type="Proteomes" id="UP001612415"/>
    </source>
</evidence>
<protein>
    <recommendedName>
        <fullName evidence="4">Lipoprotein</fullName>
    </recommendedName>
</protein>
<dbReference type="RefSeq" id="WP_398658375.1">
    <property type="nucleotide sequence ID" value="NZ_JBITDC010000009.1"/>
</dbReference>
<dbReference type="PROSITE" id="PS51257">
    <property type="entry name" value="PROKAR_LIPOPROTEIN"/>
    <property type="match status" value="1"/>
</dbReference>
<feature type="chain" id="PRO_5046756058" description="Lipoprotein" evidence="1">
    <location>
        <begin position="24"/>
        <end position="283"/>
    </location>
</feature>
<feature type="signal peptide" evidence="1">
    <location>
        <begin position="1"/>
        <end position="23"/>
    </location>
</feature>
<proteinExistence type="predicted"/>
<dbReference type="Proteomes" id="UP001612415">
    <property type="component" value="Unassembled WGS sequence"/>
</dbReference>
<dbReference type="EMBL" id="JBITDC010000009">
    <property type="protein sequence ID" value="MFI5677756.1"/>
    <property type="molecule type" value="Genomic_DNA"/>
</dbReference>
<evidence type="ECO:0008006" key="4">
    <source>
        <dbReference type="Google" id="ProtNLM"/>
    </source>
</evidence>
<evidence type="ECO:0000313" key="2">
    <source>
        <dbReference type="EMBL" id="MFI5677756.1"/>
    </source>
</evidence>
<reference evidence="2 3" key="1">
    <citation type="submission" date="2024-10" db="EMBL/GenBank/DDBJ databases">
        <title>The Natural Products Discovery Center: Release of the First 8490 Sequenced Strains for Exploring Actinobacteria Biosynthetic Diversity.</title>
        <authorList>
            <person name="Kalkreuter E."/>
            <person name="Kautsar S.A."/>
            <person name="Yang D."/>
            <person name="Bader C.D."/>
            <person name="Teijaro C.N."/>
            <person name="Fluegel L."/>
            <person name="Davis C.M."/>
            <person name="Simpson J.R."/>
            <person name="Lauterbach L."/>
            <person name="Steele A.D."/>
            <person name="Gui C."/>
            <person name="Meng S."/>
            <person name="Li G."/>
            <person name="Viehrig K."/>
            <person name="Ye F."/>
            <person name="Su P."/>
            <person name="Kiefer A.F."/>
            <person name="Nichols A."/>
            <person name="Cepeda A.J."/>
            <person name="Yan W."/>
            <person name="Fan B."/>
            <person name="Jiang Y."/>
            <person name="Adhikari A."/>
            <person name="Zheng C.-J."/>
            <person name="Schuster L."/>
            <person name="Cowan T.M."/>
            <person name="Smanski M.J."/>
            <person name="Chevrette M.G."/>
            <person name="De Carvalho L.P.S."/>
            <person name="Shen B."/>
        </authorList>
    </citation>
    <scope>NUCLEOTIDE SEQUENCE [LARGE SCALE GENOMIC DNA]</scope>
    <source>
        <strain evidence="2 3">NPDC051599</strain>
    </source>
</reference>
<dbReference type="SUPFAM" id="SSF89392">
    <property type="entry name" value="Prokaryotic lipoproteins and lipoprotein localization factors"/>
    <property type="match status" value="1"/>
</dbReference>
<gene>
    <name evidence="2" type="ORF">ACIA8P_24330</name>
</gene>
<evidence type="ECO:0000256" key="1">
    <source>
        <dbReference type="SAM" id="SignalP"/>
    </source>
</evidence>
<keyword evidence="3" id="KW-1185">Reference proteome</keyword>
<keyword evidence="1" id="KW-0732">Signal</keyword>
<sequence length="283" mass="30227">MKCTDGRRVALAVATALALTGTAACTSSESSGTHRTDRGTSARSLAALRSAERSTARAASARVRSTTVMGSRLSIAADGALGWGDGLTGTFTIRYTGGTAAESLRALGITSMEARYLPDAYYARMSEAFAEKTDGKHWIKYVYDDLEALGGGADFADQMRNTTPNQSVKLLLESGDVRNVGREKIAGRTATHYSGTVTVGDVADAQLKKQLQQAQVTTETVDIWVDDRNLLLKKVEKGRTGSGELTQTAYYSDYGVHVIAAKPPAADTEDFRDLLARQSTQTP</sequence>
<comment type="caution">
    <text evidence="2">The sequence shown here is derived from an EMBL/GenBank/DDBJ whole genome shotgun (WGS) entry which is preliminary data.</text>
</comment>
<dbReference type="Gene3D" id="2.50.20.20">
    <property type="match status" value="1"/>
</dbReference>
<dbReference type="InterPro" id="IPR029046">
    <property type="entry name" value="LolA/LolB/LppX"/>
</dbReference>
<organism evidence="2 3">
    <name type="scientific">Streptomyces cellulosae</name>
    <dbReference type="NCBI Taxonomy" id="1968"/>
    <lineage>
        <taxon>Bacteria</taxon>
        <taxon>Bacillati</taxon>
        <taxon>Actinomycetota</taxon>
        <taxon>Actinomycetes</taxon>
        <taxon>Kitasatosporales</taxon>
        <taxon>Streptomycetaceae</taxon>
        <taxon>Streptomyces</taxon>
    </lineage>
</organism>
<name>A0ABW7Y5W3_STRCE</name>
<accession>A0ABW7Y5W3</accession>